<keyword evidence="2" id="KW-1185">Reference proteome</keyword>
<gene>
    <name evidence="1" type="ORF">O3P16_04790</name>
</gene>
<protein>
    <submittedName>
        <fullName evidence="1">Uncharacterized protein</fullName>
    </submittedName>
</protein>
<evidence type="ECO:0000313" key="2">
    <source>
        <dbReference type="Proteomes" id="UP001210231"/>
    </source>
</evidence>
<proteinExistence type="predicted"/>
<dbReference type="EMBL" id="JAQGEF010000004">
    <property type="protein sequence ID" value="MDA3614111.1"/>
    <property type="molecule type" value="Genomic_DNA"/>
</dbReference>
<accession>A0ABT4UGY4</accession>
<dbReference type="RefSeq" id="WP_407030438.1">
    <property type="nucleotide sequence ID" value="NZ_JAQGEF010000004.1"/>
</dbReference>
<sequence>MFKTYKHIKFSFLLVIVLQLLLSNVYGSGFKSISPFFSKVLTEKKHVCKNIYHTQLSSDHDYDTEISVDERDIESEECAIRNNRESIINIQVEDFKLMTAFFDIWFSEFTEKCTNLHYIQLNAAIPQPTYYNHLFRQTLF</sequence>
<reference evidence="1 2" key="1">
    <citation type="submission" date="2022-12" db="EMBL/GenBank/DDBJ databases">
        <title>Chitinophagaceae gen. sp. nov., a new member of the family Chitinophagaceae, isolated from soil in a chemical factory.</title>
        <authorList>
            <person name="Ke Z."/>
        </authorList>
    </citation>
    <scope>NUCLEOTIDE SEQUENCE [LARGE SCALE GENOMIC DNA]</scope>
    <source>
        <strain evidence="1 2">LY-5</strain>
    </source>
</reference>
<organism evidence="1 2">
    <name type="scientific">Polluticaenibacter yanchengensis</name>
    <dbReference type="NCBI Taxonomy" id="3014562"/>
    <lineage>
        <taxon>Bacteria</taxon>
        <taxon>Pseudomonadati</taxon>
        <taxon>Bacteroidota</taxon>
        <taxon>Chitinophagia</taxon>
        <taxon>Chitinophagales</taxon>
        <taxon>Chitinophagaceae</taxon>
        <taxon>Polluticaenibacter</taxon>
    </lineage>
</organism>
<dbReference type="Proteomes" id="UP001210231">
    <property type="component" value="Unassembled WGS sequence"/>
</dbReference>
<name>A0ABT4UGY4_9BACT</name>
<evidence type="ECO:0000313" key="1">
    <source>
        <dbReference type="EMBL" id="MDA3614111.1"/>
    </source>
</evidence>
<comment type="caution">
    <text evidence="1">The sequence shown here is derived from an EMBL/GenBank/DDBJ whole genome shotgun (WGS) entry which is preliminary data.</text>
</comment>